<dbReference type="OrthoDB" id="9802919at2"/>
<dbReference type="EMBL" id="SMAG01000010">
    <property type="protein sequence ID" value="TCS92809.1"/>
    <property type="molecule type" value="Genomic_DNA"/>
</dbReference>
<dbReference type="GO" id="GO:0004252">
    <property type="term" value="F:serine-type endopeptidase activity"/>
    <property type="evidence" value="ECO:0007669"/>
    <property type="project" value="InterPro"/>
</dbReference>
<keyword evidence="4 6" id="KW-0378">Hydrolase</keyword>
<keyword evidence="3 6" id="KW-0645">Protease</keyword>
<dbReference type="InterPro" id="IPR019533">
    <property type="entry name" value="Peptidase_S26"/>
</dbReference>
<dbReference type="GO" id="GO:0009003">
    <property type="term" value="F:signal peptidase activity"/>
    <property type="evidence" value="ECO:0007669"/>
    <property type="project" value="UniProtKB-EC"/>
</dbReference>
<dbReference type="SUPFAM" id="SSF51306">
    <property type="entry name" value="LexA/Signal peptidase"/>
    <property type="match status" value="1"/>
</dbReference>
<organism evidence="8 9">
    <name type="scientific">Hazenella coriacea</name>
    <dbReference type="NCBI Taxonomy" id="1179467"/>
    <lineage>
        <taxon>Bacteria</taxon>
        <taxon>Bacillati</taxon>
        <taxon>Bacillota</taxon>
        <taxon>Bacilli</taxon>
        <taxon>Bacillales</taxon>
        <taxon>Thermoactinomycetaceae</taxon>
        <taxon>Hazenella</taxon>
    </lineage>
</organism>
<comment type="caution">
    <text evidence="8">The sequence shown here is derived from an EMBL/GenBank/DDBJ whole genome shotgun (WGS) entry which is preliminary data.</text>
</comment>
<dbReference type="EC" id="3.4.21.89" evidence="6"/>
<dbReference type="AlphaFoldDB" id="A0A4R3L602"/>
<evidence type="ECO:0000256" key="2">
    <source>
        <dbReference type="ARBA" id="ARBA00009370"/>
    </source>
</evidence>
<reference evidence="8 9" key="1">
    <citation type="submission" date="2019-03" db="EMBL/GenBank/DDBJ databases">
        <title>Genomic Encyclopedia of Type Strains, Phase IV (KMG-IV): sequencing the most valuable type-strain genomes for metagenomic binning, comparative biology and taxonomic classification.</title>
        <authorList>
            <person name="Goeker M."/>
        </authorList>
    </citation>
    <scope>NUCLEOTIDE SEQUENCE [LARGE SCALE GENOMIC DNA]</scope>
    <source>
        <strain evidence="8 9">DSM 45707</strain>
    </source>
</reference>
<dbReference type="NCBIfam" id="TIGR02227">
    <property type="entry name" value="sigpep_I_bact"/>
    <property type="match status" value="1"/>
</dbReference>
<dbReference type="CDD" id="cd06530">
    <property type="entry name" value="S26_SPase_I"/>
    <property type="match status" value="1"/>
</dbReference>
<evidence type="ECO:0000313" key="8">
    <source>
        <dbReference type="EMBL" id="TCS92809.1"/>
    </source>
</evidence>
<dbReference type="PANTHER" id="PTHR43390:SF1">
    <property type="entry name" value="CHLOROPLAST PROCESSING PEPTIDASE"/>
    <property type="match status" value="1"/>
</dbReference>
<gene>
    <name evidence="8" type="ORF">EDD58_11036</name>
</gene>
<evidence type="ECO:0000256" key="4">
    <source>
        <dbReference type="ARBA" id="ARBA00022801"/>
    </source>
</evidence>
<dbReference type="Gene3D" id="2.10.109.10">
    <property type="entry name" value="Umud Fragment, subunit A"/>
    <property type="match status" value="1"/>
</dbReference>
<dbReference type="InterPro" id="IPR000223">
    <property type="entry name" value="Pept_S26A_signal_pept_1"/>
</dbReference>
<accession>A0A4R3L602</accession>
<dbReference type="InterPro" id="IPR036286">
    <property type="entry name" value="LexA/Signal_pep-like_sf"/>
</dbReference>
<dbReference type="Proteomes" id="UP000294937">
    <property type="component" value="Unassembled WGS sequence"/>
</dbReference>
<evidence type="ECO:0000256" key="3">
    <source>
        <dbReference type="ARBA" id="ARBA00022670"/>
    </source>
</evidence>
<evidence type="ECO:0000256" key="5">
    <source>
        <dbReference type="PIRSR" id="PIRSR600223-1"/>
    </source>
</evidence>
<dbReference type="PRINTS" id="PR00727">
    <property type="entry name" value="LEADERPTASE"/>
</dbReference>
<dbReference type="Pfam" id="PF10502">
    <property type="entry name" value="Peptidase_S26"/>
    <property type="match status" value="1"/>
</dbReference>
<dbReference type="GO" id="GO:0006465">
    <property type="term" value="P:signal peptide processing"/>
    <property type="evidence" value="ECO:0007669"/>
    <property type="project" value="InterPro"/>
</dbReference>
<dbReference type="PROSITE" id="PS00501">
    <property type="entry name" value="SPASE_I_1"/>
    <property type="match status" value="1"/>
</dbReference>
<comment type="similarity">
    <text evidence="2 6">Belongs to the peptidase S26 family.</text>
</comment>
<dbReference type="PANTHER" id="PTHR43390">
    <property type="entry name" value="SIGNAL PEPTIDASE I"/>
    <property type="match status" value="1"/>
</dbReference>
<comment type="subcellular location">
    <subcellularLocation>
        <location evidence="1">Cell membrane</location>
        <topology evidence="1">Single-pass type II membrane protein</topology>
    </subcellularLocation>
    <subcellularLocation>
        <location evidence="6">Membrane</location>
        <topology evidence="6">Single-pass type II membrane protein</topology>
    </subcellularLocation>
</comment>
<evidence type="ECO:0000313" key="9">
    <source>
        <dbReference type="Proteomes" id="UP000294937"/>
    </source>
</evidence>
<name>A0A4R3L602_9BACL</name>
<proteinExistence type="inferred from homology"/>
<dbReference type="InterPro" id="IPR019756">
    <property type="entry name" value="Pept_S26A_signal_pept_1_Ser-AS"/>
</dbReference>
<sequence>MKGKKVPSLYYWGLSLILLSLLVIGLNHFGVALSVVNGTSMQPTLHHGDRLLINKFKFLLDQPAIGEVITFQDPSNDHRFLVKRVIGIQGDQIEIKNGVLFRNNQRVDETYIDSSIEDGNFGPIVVKPGTVFVLGDNRHRYASRDSRYDSVGLVPVQLVHGKVEFILWRPSLAASL</sequence>
<dbReference type="RefSeq" id="WP_131926420.1">
    <property type="nucleotide sequence ID" value="NZ_SMAG01000010.1"/>
</dbReference>
<comment type="catalytic activity">
    <reaction evidence="6">
        <text>Cleavage of hydrophobic, N-terminal signal or leader sequences from secreted and periplasmic proteins.</text>
        <dbReference type="EC" id="3.4.21.89"/>
    </reaction>
</comment>
<feature type="domain" description="Peptidase S26" evidence="7">
    <location>
        <begin position="11"/>
        <end position="168"/>
    </location>
</feature>
<feature type="active site" evidence="5">
    <location>
        <position position="83"/>
    </location>
</feature>
<dbReference type="GO" id="GO:0005886">
    <property type="term" value="C:plasma membrane"/>
    <property type="evidence" value="ECO:0007669"/>
    <property type="project" value="UniProtKB-SubCell"/>
</dbReference>
<evidence type="ECO:0000256" key="6">
    <source>
        <dbReference type="RuleBase" id="RU362042"/>
    </source>
</evidence>
<protein>
    <recommendedName>
        <fullName evidence="6">Signal peptidase I</fullName>
        <ecNumber evidence="6">3.4.21.89</ecNumber>
    </recommendedName>
</protein>
<evidence type="ECO:0000256" key="1">
    <source>
        <dbReference type="ARBA" id="ARBA00004401"/>
    </source>
</evidence>
<evidence type="ECO:0000259" key="7">
    <source>
        <dbReference type="Pfam" id="PF10502"/>
    </source>
</evidence>
<keyword evidence="9" id="KW-1185">Reference proteome</keyword>
<feature type="active site" evidence="5">
    <location>
        <position position="40"/>
    </location>
</feature>